<gene>
    <name evidence="2" type="ORF">A3L01_06940</name>
</gene>
<organism evidence="2 3">
    <name type="scientific">Thermococcus barossii</name>
    <dbReference type="NCBI Taxonomy" id="54077"/>
    <lineage>
        <taxon>Archaea</taxon>
        <taxon>Methanobacteriati</taxon>
        <taxon>Methanobacteriota</taxon>
        <taxon>Thermococci</taxon>
        <taxon>Thermococcales</taxon>
        <taxon>Thermococcaceae</taxon>
        <taxon>Thermococcus</taxon>
    </lineage>
</organism>
<sequence>MRPKLAVLSFFLLLALFFYGIAAMSFGEKYTFWGYILVGSIHLLFAYGVWAGNETIVDLSAYLALLDLLFGLLWVMVGLSIPAVTLTLLSALILFVLMDEDVRSELKMP</sequence>
<name>A0A2Z2MK56_9EURY</name>
<evidence type="ECO:0000313" key="3">
    <source>
        <dbReference type="Proteomes" id="UP000250272"/>
    </source>
</evidence>
<dbReference type="RefSeq" id="WP_088865120.1">
    <property type="nucleotide sequence ID" value="NZ_CP015101.1"/>
</dbReference>
<dbReference type="EMBL" id="CP015101">
    <property type="protein sequence ID" value="ASJ05115.1"/>
    <property type="molecule type" value="Genomic_DNA"/>
</dbReference>
<keyword evidence="1" id="KW-0472">Membrane</keyword>
<keyword evidence="3" id="KW-1185">Reference proteome</keyword>
<dbReference type="OrthoDB" id="101641at2157"/>
<evidence type="ECO:0000313" key="2">
    <source>
        <dbReference type="EMBL" id="ASJ05115.1"/>
    </source>
</evidence>
<dbReference type="KEGG" id="tbs:A3L01_06940"/>
<evidence type="ECO:0000256" key="1">
    <source>
        <dbReference type="SAM" id="Phobius"/>
    </source>
</evidence>
<keyword evidence="1" id="KW-1133">Transmembrane helix</keyword>
<reference evidence="2 3" key="1">
    <citation type="submission" date="2016-04" db="EMBL/GenBank/DDBJ databases">
        <title>Complete genome sequence of Thermococcus barossii type strain SHCK-94.</title>
        <authorList>
            <person name="Oger P.M."/>
        </authorList>
    </citation>
    <scope>NUCLEOTIDE SEQUENCE [LARGE SCALE GENOMIC DNA]</scope>
    <source>
        <strain evidence="2 3">SHCK-94</strain>
    </source>
</reference>
<proteinExistence type="predicted"/>
<keyword evidence="1" id="KW-0812">Transmembrane</keyword>
<protein>
    <submittedName>
        <fullName evidence="2">Uncharacterized protein</fullName>
    </submittedName>
</protein>
<dbReference type="Proteomes" id="UP000250272">
    <property type="component" value="Chromosome"/>
</dbReference>
<dbReference type="GeneID" id="33326498"/>
<accession>A0A2Z2MK56</accession>
<feature type="transmembrane region" description="Helical" evidence="1">
    <location>
        <begin position="32"/>
        <end position="50"/>
    </location>
</feature>
<dbReference type="AlphaFoldDB" id="A0A2Z2MK56"/>
<feature type="transmembrane region" description="Helical" evidence="1">
    <location>
        <begin position="57"/>
        <end position="75"/>
    </location>
</feature>
<feature type="transmembrane region" description="Helical" evidence="1">
    <location>
        <begin position="81"/>
        <end position="98"/>
    </location>
</feature>